<dbReference type="InterPro" id="IPR029058">
    <property type="entry name" value="AB_hydrolase_fold"/>
</dbReference>
<dbReference type="PANTHER" id="PTHR48098:SF1">
    <property type="entry name" value="DIACYLGLYCEROL ACYLTRANSFERASE_MYCOLYLTRANSFERASE AG85A"/>
    <property type="match status" value="1"/>
</dbReference>
<keyword evidence="4" id="KW-1185">Reference proteome</keyword>
<dbReference type="InterPro" id="IPR000801">
    <property type="entry name" value="Esterase-like"/>
</dbReference>
<dbReference type="eggNOG" id="COG0627">
    <property type="taxonomic scope" value="Bacteria"/>
</dbReference>
<evidence type="ECO:0000256" key="2">
    <source>
        <dbReference type="SAM" id="Phobius"/>
    </source>
</evidence>
<keyword evidence="2" id="KW-1133">Transmembrane helix</keyword>
<dbReference type="InParanoid" id="A0A1I5IZN2"/>
<dbReference type="SUPFAM" id="SSF53474">
    <property type="entry name" value="alpha/beta-Hydrolases"/>
    <property type="match status" value="1"/>
</dbReference>
<name>A0A1I5IZN2_9ACTN</name>
<feature type="compositionally biased region" description="Low complexity" evidence="1">
    <location>
        <begin position="123"/>
        <end position="132"/>
    </location>
</feature>
<dbReference type="InterPro" id="IPR050583">
    <property type="entry name" value="Mycobacterial_A85_antigen"/>
</dbReference>
<proteinExistence type="predicted"/>
<reference evidence="3 4" key="1">
    <citation type="submission" date="2016-10" db="EMBL/GenBank/DDBJ databases">
        <authorList>
            <person name="de Groot N.N."/>
        </authorList>
    </citation>
    <scope>NUCLEOTIDE SEQUENCE [LARGE SCALE GENOMIC DNA]</scope>
    <source>
        <strain evidence="3 4">DSM 43067</strain>
    </source>
</reference>
<dbReference type="Pfam" id="PF00756">
    <property type="entry name" value="Esterase"/>
    <property type="match status" value="1"/>
</dbReference>
<keyword evidence="2" id="KW-0812">Transmembrane</keyword>
<feature type="compositionally biased region" description="Low complexity" evidence="1">
    <location>
        <begin position="150"/>
        <end position="161"/>
    </location>
</feature>
<feature type="region of interest" description="Disordered" evidence="1">
    <location>
        <begin position="93"/>
        <end position="179"/>
    </location>
</feature>
<organism evidence="3 4">
    <name type="scientific">Actinomadura madurae</name>
    <dbReference type="NCBI Taxonomy" id="1993"/>
    <lineage>
        <taxon>Bacteria</taxon>
        <taxon>Bacillati</taxon>
        <taxon>Actinomycetota</taxon>
        <taxon>Actinomycetes</taxon>
        <taxon>Streptosporangiales</taxon>
        <taxon>Thermomonosporaceae</taxon>
        <taxon>Actinomadura</taxon>
    </lineage>
</organism>
<dbReference type="PANTHER" id="PTHR48098">
    <property type="entry name" value="ENTEROCHELIN ESTERASE-RELATED"/>
    <property type="match status" value="1"/>
</dbReference>
<sequence>MEPRILRVISRQGEVALWAVYLAFIAFGVNTCGCGGGDSSFVGRAERRAWGGPDSWGAMKKRTDRKIAIAGTAAAAVLLPTIMVGLAQAGVGVPKGRSEASGNAKPIPSFGPATQPSAPGPASPTTSPKAPKLPNVPLNGNPFGTGGGSPSPTDPDSNTGSHGKKPHMPPGAGSGKYAKAPDGATITGVKKVASRIFDVTIASPALGAQVKTRVMVPKSWKSSTTKTWPVVYAYHGGNNNYTSWTKDSNIEQVVGPYNAMVVMPEGGWNGSYTNWYNGGKGGIPEWETFHIREVIPLMERNFHAGSVRAAIGLSSGGQGAITYAERHRIFKYAASYSGALNITAPGMPLILTSMNREAGTAIWGDPITARANWRAHDATVNVARLKGVGVYVSSGNGQPGPYDKPDTPPHDAGRIGEQLAGTMNENFVAAAKRAGVPVTSHLYGPGMHNWKYWRVELRRSWPAIAKTIGAGRS</sequence>
<keyword evidence="3" id="KW-0378">Hydrolase</keyword>
<dbReference type="STRING" id="1993.SAMN04489713_108194"/>
<dbReference type="GO" id="GO:0016787">
    <property type="term" value="F:hydrolase activity"/>
    <property type="evidence" value="ECO:0007669"/>
    <property type="project" value="UniProtKB-KW"/>
</dbReference>
<dbReference type="Gene3D" id="3.40.50.1820">
    <property type="entry name" value="alpha/beta hydrolase"/>
    <property type="match status" value="1"/>
</dbReference>
<gene>
    <name evidence="3" type="ORF">SAMN04489713_108194</name>
</gene>
<dbReference type="Proteomes" id="UP000183413">
    <property type="component" value="Unassembled WGS sequence"/>
</dbReference>
<dbReference type="GO" id="GO:0016747">
    <property type="term" value="F:acyltransferase activity, transferring groups other than amino-acyl groups"/>
    <property type="evidence" value="ECO:0007669"/>
    <property type="project" value="TreeGrafter"/>
</dbReference>
<dbReference type="AlphaFoldDB" id="A0A1I5IZN2"/>
<keyword evidence="2" id="KW-0472">Membrane</keyword>
<protein>
    <submittedName>
        <fullName evidence="3">S-formylglutathione hydrolase FrmB</fullName>
    </submittedName>
</protein>
<dbReference type="EMBL" id="FOVH01000008">
    <property type="protein sequence ID" value="SFO65952.1"/>
    <property type="molecule type" value="Genomic_DNA"/>
</dbReference>
<evidence type="ECO:0000313" key="3">
    <source>
        <dbReference type="EMBL" id="SFO65952.1"/>
    </source>
</evidence>
<accession>A0A1I5IZN2</accession>
<evidence type="ECO:0000313" key="4">
    <source>
        <dbReference type="Proteomes" id="UP000183413"/>
    </source>
</evidence>
<evidence type="ECO:0000256" key="1">
    <source>
        <dbReference type="SAM" id="MobiDB-lite"/>
    </source>
</evidence>
<feature type="transmembrane region" description="Helical" evidence="2">
    <location>
        <begin position="67"/>
        <end position="87"/>
    </location>
</feature>